<dbReference type="OrthoDB" id="5651329at2"/>
<reference evidence="3" key="2">
    <citation type="submission" date="2014-09" db="EMBL/GenBank/DDBJ databases">
        <authorList>
            <person name="GOMEZ-VALERO Laura"/>
        </authorList>
    </citation>
    <scope>NUCLEOTIDE SEQUENCE</scope>
    <source>
        <strain evidence="3">ATCC33218</strain>
    </source>
</reference>
<keyword evidence="6" id="KW-1185">Reference proteome</keyword>
<name>A0A098GBM0_LEGMI</name>
<dbReference type="STRING" id="451.B6N58_12565"/>
<proteinExistence type="predicted"/>
<dbReference type="EMBL" id="LN614830">
    <property type="protein sequence ID" value="CEG59893.1"/>
    <property type="molecule type" value="Genomic_DNA"/>
</dbReference>
<evidence type="ECO:0000313" key="6">
    <source>
        <dbReference type="Proteomes" id="UP000182998"/>
    </source>
</evidence>
<dbReference type="Proteomes" id="UP000032414">
    <property type="component" value="Chromosome I"/>
</dbReference>
<evidence type="ECO:0000313" key="5">
    <source>
        <dbReference type="Proteomes" id="UP000032414"/>
    </source>
</evidence>
<gene>
    <name evidence="3" type="ORF">LMI_0548</name>
    <name evidence="4" type="ORF">SAMN02982997_01984</name>
</gene>
<accession>A0A098GBM0</accession>
<protein>
    <submittedName>
        <fullName evidence="3">Uncharacterized protein</fullName>
    </submittedName>
</protein>
<reference evidence="5" key="1">
    <citation type="submission" date="2014-09" db="EMBL/GenBank/DDBJ databases">
        <authorList>
            <person name="Gomez-Valero L."/>
        </authorList>
    </citation>
    <scope>NUCLEOTIDE SEQUENCE [LARGE SCALE GENOMIC DNA]</scope>
    <source>
        <strain evidence="5">ATCC33218</strain>
    </source>
</reference>
<keyword evidence="2" id="KW-0472">Membrane</keyword>
<dbReference type="AlphaFoldDB" id="A0A098GBM0"/>
<evidence type="ECO:0000313" key="4">
    <source>
        <dbReference type="EMBL" id="SCY52983.1"/>
    </source>
</evidence>
<dbReference type="EMBL" id="FMVN01000009">
    <property type="protein sequence ID" value="SCY52983.1"/>
    <property type="molecule type" value="Genomic_DNA"/>
</dbReference>
<keyword evidence="2" id="KW-1133">Transmembrane helix</keyword>
<feature type="transmembrane region" description="Helical" evidence="2">
    <location>
        <begin position="1009"/>
        <end position="1032"/>
    </location>
</feature>
<dbReference type="RefSeq" id="WP_143001013.1">
    <property type="nucleotide sequence ID" value="NZ_CP020614.1"/>
</dbReference>
<keyword evidence="1" id="KW-0175">Coiled coil</keyword>
<reference evidence="4 6" key="3">
    <citation type="submission" date="2016-10" db="EMBL/GenBank/DDBJ databases">
        <authorList>
            <person name="Varghese N."/>
            <person name="Submissions S."/>
        </authorList>
    </citation>
    <scope>NUCLEOTIDE SEQUENCE [LARGE SCALE GENOMIC DNA]</scope>
    <source>
        <strain evidence="4 6">ATCC 33218</strain>
    </source>
</reference>
<dbReference type="PATRIC" id="fig|451.8.peg.126"/>
<evidence type="ECO:0000313" key="3">
    <source>
        <dbReference type="EMBL" id="CEG59893.1"/>
    </source>
</evidence>
<evidence type="ECO:0000256" key="1">
    <source>
        <dbReference type="SAM" id="Coils"/>
    </source>
</evidence>
<feature type="coiled-coil region" evidence="1">
    <location>
        <begin position="782"/>
        <end position="865"/>
    </location>
</feature>
<dbReference type="Proteomes" id="UP000182998">
    <property type="component" value="Unassembled WGS sequence"/>
</dbReference>
<sequence length="1065" mass="120705">MPKPINLTDIFSLLQQDPVEEKNHFLFLLGTDTVFTPRPTISLVDPVAKKSYERGETLSYAAQAVVSLLGEQEQAEVGAKNDPLSYCSPSVDVVNGPTTLGSEVGERIALGVYLALRAVANGKETLEIPCHSRGAVEATMVMSELKRIKKALQEEPHKPLHEILWAAPATEGDNTYIAEAMRKFFKPSENETFESRQKLLERLNNLKVNPFLIDPVPGGSKFGLKRLRWHSPRFYEEPDCNNYVLLLCRDERTCCFTPIVPKGMQPLIIPGHHGTASGNRYNQQGVEVPGTIEKRNTTGVQDLVLYKLFYFFNQCTNGRFNSDRCHVLNLEHESLDRVVNDFLQADEKGRCKQLLDKYLEIRENNDAYRYFTQGSYAWLGAQYAVDKQRFVHFRGHNHQRMEDVAPTLHEDFINQEHALLYLRNYIQFDELAKAPMHVMVGAVTTALKETIDKMLESTEMLTFSDNDAEIEEMASRTATKAETLKILRLLQNEGGRKIFFSGLSILIDTISQKYLRNNLSIEEDKALREVIEQPFRLLKSAKEAAAAREEAFPVQYKQILDQCDDMIQEGAKRTIEAHYNSTIQQADALRAQIGHRLAPAEHFTVVFQGFVENLTKGDNIPEKLALIQRQLREVKPVSIEGIQGAINDAISSLGELQEEELLTLKAFIASKQAEFLQPCFDAHLTSANDYLINLERLYKLARTLRNDYPSLQNLVSDKRIEVVPDQLHFRELALIEAGGALLKALVDERKIDLRQQPDCISQEFFMLIKQEAVKFGASLPEVEDLREQLTAQLRQIAKLEETIVGNHRAAEETRQSIENLRAKLLEASSALEGKNIEMGLQLQTIESLQRQVTSHAAQIERIRVETAAQIERAGQNEAGNRQTVKALLSKEEKSKALLIDDKLLPPTYEYLDHLLTQARKHRPELPNNFDNPLPYPSQDNFSSAAEKEAYYLIADKYNFVFGLKTLLEDTENYPLPSDRVNNFSEALQKENKLTIHRDEKLTRYLKTCFAVLGIIATGIIPGIAALAIYSLVSQKRNPLFFNHYTRGEEYIAGCERELDIASPSA</sequence>
<keyword evidence="2" id="KW-0812">Transmembrane</keyword>
<evidence type="ECO:0000256" key="2">
    <source>
        <dbReference type="SAM" id="Phobius"/>
    </source>
</evidence>
<dbReference type="KEGG" id="tmc:LMI_0548"/>
<organism evidence="3 5">
    <name type="scientific">Legionella micdadei</name>
    <name type="common">Tatlockia micdadei</name>
    <dbReference type="NCBI Taxonomy" id="451"/>
    <lineage>
        <taxon>Bacteria</taxon>
        <taxon>Pseudomonadati</taxon>
        <taxon>Pseudomonadota</taxon>
        <taxon>Gammaproteobacteria</taxon>
        <taxon>Legionellales</taxon>
        <taxon>Legionellaceae</taxon>
        <taxon>Legionella</taxon>
    </lineage>
</organism>
<dbReference type="HOGENOM" id="CLU_286802_0_0_6"/>